<evidence type="ECO:0000256" key="3">
    <source>
        <dbReference type="PIRSR" id="PIRSR001220-2"/>
    </source>
</evidence>
<dbReference type="KEGG" id="eaz:JHT90_10130"/>
<dbReference type="InterPro" id="IPR020827">
    <property type="entry name" value="Asparaginase/glutaminase_AS1"/>
</dbReference>
<dbReference type="SUPFAM" id="SSF53774">
    <property type="entry name" value="Glutaminase/Asparaginase"/>
    <property type="match status" value="1"/>
</dbReference>
<protein>
    <submittedName>
        <fullName evidence="7">Asparaginase</fullName>
    </submittedName>
</protein>
<dbReference type="AlphaFoldDB" id="A0A974NDF5"/>
<dbReference type="Proteomes" id="UP000595278">
    <property type="component" value="Chromosome"/>
</dbReference>
<reference evidence="7 8" key="1">
    <citation type="submission" date="2021-01" db="EMBL/GenBank/DDBJ databases">
        <title>Entomomonas sp. F2A isolated from a house cricket (Acheta domesticus).</title>
        <authorList>
            <person name="Spergser J."/>
            <person name="Busse H.-J."/>
        </authorList>
    </citation>
    <scope>NUCLEOTIDE SEQUENCE [LARGE SCALE GENOMIC DNA]</scope>
    <source>
        <strain evidence="7 8">F2A</strain>
    </source>
</reference>
<dbReference type="InterPro" id="IPR027473">
    <property type="entry name" value="L-asparaginase_C"/>
</dbReference>
<dbReference type="SMART" id="SM00870">
    <property type="entry name" value="Asparaginase"/>
    <property type="match status" value="1"/>
</dbReference>
<dbReference type="SFLD" id="SFLDS00057">
    <property type="entry name" value="Glutaminase/Asparaginase"/>
    <property type="match status" value="1"/>
</dbReference>
<gene>
    <name evidence="7" type="ORF">JHT90_10130</name>
</gene>
<dbReference type="GO" id="GO:0004067">
    <property type="term" value="F:asparaginase activity"/>
    <property type="evidence" value="ECO:0007669"/>
    <property type="project" value="UniProtKB-UniRule"/>
</dbReference>
<dbReference type="PRINTS" id="PR00139">
    <property type="entry name" value="ASNGLNASE"/>
</dbReference>
<dbReference type="PROSITE" id="PS00144">
    <property type="entry name" value="ASN_GLN_ASE_1"/>
    <property type="match status" value="1"/>
</dbReference>
<dbReference type="PANTHER" id="PTHR11707">
    <property type="entry name" value="L-ASPARAGINASE"/>
    <property type="match status" value="1"/>
</dbReference>
<dbReference type="InterPro" id="IPR041725">
    <property type="entry name" value="L-asparaginase_I"/>
</dbReference>
<comment type="similarity">
    <text evidence="1">Belongs to the asparaginase 1 family.</text>
</comment>
<evidence type="ECO:0000313" key="7">
    <source>
        <dbReference type="EMBL" id="QQP84761.1"/>
    </source>
</evidence>
<dbReference type="Gene3D" id="3.40.50.40">
    <property type="match status" value="1"/>
</dbReference>
<evidence type="ECO:0000259" key="5">
    <source>
        <dbReference type="Pfam" id="PF00710"/>
    </source>
</evidence>
<dbReference type="EMBL" id="CP067393">
    <property type="protein sequence ID" value="QQP84761.1"/>
    <property type="molecule type" value="Genomic_DNA"/>
</dbReference>
<evidence type="ECO:0000259" key="6">
    <source>
        <dbReference type="Pfam" id="PF17763"/>
    </source>
</evidence>
<dbReference type="PROSITE" id="PS51732">
    <property type="entry name" value="ASN_GLN_ASE_3"/>
    <property type="match status" value="1"/>
</dbReference>
<organism evidence="7 8">
    <name type="scientific">Entomomonas asaccharolytica</name>
    <dbReference type="NCBI Taxonomy" id="2785331"/>
    <lineage>
        <taxon>Bacteria</taxon>
        <taxon>Pseudomonadati</taxon>
        <taxon>Pseudomonadota</taxon>
        <taxon>Gammaproteobacteria</taxon>
        <taxon>Pseudomonadales</taxon>
        <taxon>Pseudomonadaceae</taxon>
        <taxon>Entomomonas</taxon>
    </lineage>
</organism>
<evidence type="ECO:0000256" key="1">
    <source>
        <dbReference type="ARBA" id="ARBA00010518"/>
    </source>
</evidence>
<dbReference type="PIRSF" id="PIRSF500176">
    <property type="entry name" value="L_ASNase"/>
    <property type="match status" value="1"/>
</dbReference>
<dbReference type="Pfam" id="PF17763">
    <property type="entry name" value="Asparaginase_C"/>
    <property type="match status" value="1"/>
</dbReference>
<keyword evidence="8" id="KW-1185">Reference proteome</keyword>
<dbReference type="Gene3D" id="3.40.50.1170">
    <property type="entry name" value="L-asparaginase, N-terminal domain"/>
    <property type="match status" value="1"/>
</dbReference>
<dbReference type="RefSeq" id="WP_201090658.1">
    <property type="nucleotide sequence ID" value="NZ_CP067393.1"/>
</dbReference>
<dbReference type="GO" id="GO:0006520">
    <property type="term" value="P:amino acid metabolic process"/>
    <property type="evidence" value="ECO:0007669"/>
    <property type="project" value="InterPro"/>
</dbReference>
<dbReference type="CDD" id="cd08963">
    <property type="entry name" value="L-asparaginase_I"/>
    <property type="match status" value="1"/>
</dbReference>
<dbReference type="InterPro" id="IPR040919">
    <property type="entry name" value="Asparaginase_C"/>
</dbReference>
<feature type="active site" evidence="4">
    <location>
        <position position="17"/>
    </location>
</feature>
<evidence type="ECO:0000256" key="2">
    <source>
        <dbReference type="PIRSR" id="PIRSR001220-1"/>
    </source>
</evidence>
<feature type="domain" description="L-asparaginase N-terminal" evidence="5">
    <location>
        <begin position="10"/>
        <end position="180"/>
    </location>
</feature>
<feature type="active site" description="O-isoaspartyl threonine intermediate" evidence="2">
    <location>
        <position position="17"/>
    </location>
</feature>
<dbReference type="PANTHER" id="PTHR11707:SF28">
    <property type="entry name" value="60 KDA LYSOPHOSPHOLIPASE"/>
    <property type="match status" value="1"/>
</dbReference>
<sequence length="334" mass="35863">MAIFPYQKTMILYTGGTIGMMPSDKGLIASAGFEHYLQDYLKDFAEIGNNQWQYQEVEPLIDSANMSPTYWQNLVGFVVDAVTCAECDSVLILQGTDTLAYSAAALSFQLLGFDVPVLMTGAMEPAAVEGSDAKENICGSMAALSQGKVNGVQVFFHGELLSGTRCRKWRSVGRSPFVSLPALQPKPLVTRMPEELTYPFVGSLPTVTILPLFPGLTAYQLQGLMGLFLHGLVIECYGSGTGPNDDEAFITCIQQLIAQGVVVVAISQCPEGSVDFSYYEAANTFQEIGVISGGCMPREAALAKLGRLLGLGLSASEVAYYFSQNLCGEFGIGE</sequence>
<dbReference type="InterPro" id="IPR036152">
    <property type="entry name" value="Asp/glu_Ase-like_sf"/>
</dbReference>
<feature type="binding site" evidence="3">
    <location>
        <position position="63"/>
    </location>
    <ligand>
        <name>substrate</name>
    </ligand>
</feature>
<dbReference type="Pfam" id="PF00710">
    <property type="entry name" value="Asparaginase"/>
    <property type="match status" value="1"/>
</dbReference>
<evidence type="ECO:0000313" key="8">
    <source>
        <dbReference type="Proteomes" id="UP000595278"/>
    </source>
</evidence>
<accession>A0A974NDF5</accession>
<feature type="domain" description="Asparaginase/glutaminase C-terminal" evidence="6">
    <location>
        <begin position="207"/>
        <end position="322"/>
    </location>
</feature>
<dbReference type="InterPro" id="IPR037152">
    <property type="entry name" value="L-asparaginase_N_sf"/>
</dbReference>
<dbReference type="GO" id="GO:0005829">
    <property type="term" value="C:cytosol"/>
    <property type="evidence" value="ECO:0007669"/>
    <property type="project" value="TreeGrafter"/>
</dbReference>
<evidence type="ECO:0000256" key="4">
    <source>
        <dbReference type="PROSITE-ProRule" id="PRU10099"/>
    </source>
</evidence>
<dbReference type="InterPro" id="IPR006034">
    <property type="entry name" value="Asparaginase/glutaminase-like"/>
</dbReference>
<name>A0A974NDF5_9GAMM</name>
<dbReference type="InterPro" id="IPR027474">
    <property type="entry name" value="L-asparaginase_N"/>
</dbReference>
<proteinExistence type="inferred from homology"/>
<dbReference type="PIRSF" id="PIRSF001220">
    <property type="entry name" value="L-ASNase_gatD"/>
    <property type="match status" value="1"/>
</dbReference>
<feature type="binding site" evidence="3">
    <location>
        <begin position="96"/>
        <end position="97"/>
    </location>
    <ligand>
        <name>substrate</name>
    </ligand>
</feature>